<dbReference type="SUPFAM" id="SSF56672">
    <property type="entry name" value="DNA/RNA polymerases"/>
    <property type="match status" value="1"/>
</dbReference>
<feature type="compositionally biased region" description="Low complexity" evidence="1">
    <location>
        <begin position="584"/>
        <end position="593"/>
    </location>
</feature>
<reference evidence="3" key="1">
    <citation type="journal article" date="2020" name="Microb. Genom.">
        <title>Genetic diversity of clinical and environmental Mucorales isolates obtained from an investigation of mucormycosis cases among solid organ transplant recipients.</title>
        <authorList>
            <person name="Nguyen M.H."/>
            <person name="Kaul D."/>
            <person name="Muto C."/>
            <person name="Cheng S.J."/>
            <person name="Richter R.A."/>
            <person name="Bruno V.M."/>
            <person name="Liu G."/>
            <person name="Beyhan S."/>
            <person name="Sundermann A.J."/>
            <person name="Mounaud S."/>
            <person name="Pasculle A.W."/>
            <person name="Nierman W.C."/>
            <person name="Driscoll E."/>
            <person name="Cumbie R."/>
            <person name="Clancy C.J."/>
            <person name="Dupont C.L."/>
        </authorList>
    </citation>
    <scope>NUCLEOTIDE SEQUENCE</scope>
    <source>
        <strain evidence="3">GL16</strain>
    </source>
</reference>
<sequence length="638" mass="73516">MDYINHTNGQDEESNQQTIFTRAEVEEIIRELEERREHQRQLQTIGSELPLAISQALDGTSTTQLKDNFKQYKRSVQRYNHDEWTTAEQINKEFIPELKNWKVDAYQLVHAIYKITETTRIQARASTELYEQLSYLQDKTEFASTKDRDIFNNTIEQAQRLAVYDFGSAKFQENDAKEVAIKALKLPTSIKHLEYSTEDDGKKNSFDGDFVERLQRARFEDKVIRDASSFRGGFHSNRSFNNGYRGRGGSRGGSWRGNWSHGQSFQTGGRGRANRFNIQRQQIIQQHPSSPVISTKQQQQTQQVVQYHNKNFTSNQHYAVPQDGILPGGRLTHFYNYWTQITSHQCPLSIVKEGYKIQFASHPTPWKLKSSNINPADQQAVNEAVNKFLSAGIIEIMPTQSEKYLSKFFTIQESTKRRPILDCQRLNQHIQCEHFKMEGVPALRELIEKGDFMCKIDLKDAYTVVPIHPESRQYLTFKNEGKIYQYRSLAFGLNVAPRLFSKLMRYAIEPLRYQGIRLVYYLDNICLLIPIQHKEDEDYSTSTQDQQPSTKDQTSVTANQEVLQVDCSSTGESYINDPSDRRSTPSYSSSSTRSSKEPTTEQSELGKTMPDISTKSARVSMVEEINNNEERPTDSAGE</sequence>
<proteinExistence type="predicted"/>
<feature type="region of interest" description="Disordered" evidence="1">
    <location>
        <begin position="241"/>
        <end position="270"/>
    </location>
</feature>
<feature type="region of interest" description="Disordered" evidence="1">
    <location>
        <begin position="539"/>
        <end position="638"/>
    </location>
</feature>
<dbReference type="Gene3D" id="3.10.10.10">
    <property type="entry name" value="HIV Type 1 Reverse Transcriptase, subunit A, domain 1"/>
    <property type="match status" value="1"/>
</dbReference>
<dbReference type="PROSITE" id="PS50878">
    <property type="entry name" value="RT_POL"/>
    <property type="match status" value="1"/>
</dbReference>
<comment type="caution">
    <text evidence="3">The sequence shown here is derived from an EMBL/GenBank/DDBJ whole genome shotgun (WGS) entry which is preliminary data.</text>
</comment>
<feature type="domain" description="Reverse transcriptase" evidence="2">
    <location>
        <begin position="392"/>
        <end position="609"/>
    </location>
</feature>
<dbReference type="InterPro" id="IPR052055">
    <property type="entry name" value="Hepadnavirus_pol/RT"/>
</dbReference>
<dbReference type="InterPro" id="IPR043502">
    <property type="entry name" value="DNA/RNA_pol_sf"/>
</dbReference>
<evidence type="ECO:0000259" key="2">
    <source>
        <dbReference type="PROSITE" id="PS50878"/>
    </source>
</evidence>
<dbReference type="PANTHER" id="PTHR33050">
    <property type="entry name" value="REVERSE TRANSCRIPTASE DOMAIN-CONTAINING PROTEIN"/>
    <property type="match status" value="1"/>
</dbReference>
<accession>A0A9P6YFV3</accession>
<dbReference type="OrthoDB" id="2267579at2759"/>
<feature type="compositionally biased region" description="Polar residues" evidence="1">
    <location>
        <begin position="540"/>
        <end position="573"/>
    </location>
</feature>
<organism evidence="3 4">
    <name type="scientific">Rhizopus oryzae</name>
    <name type="common">Mucormycosis agent</name>
    <name type="synonym">Rhizopus arrhizus var. delemar</name>
    <dbReference type="NCBI Taxonomy" id="64495"/>
    <lineage>
        <taxon>Eukaryota</taxon>
        <taxon>Fungi</taxon>
        <taxon>Fungi incertae sedis</taxon>
        <taxon>Mucoromycota</taxon>
        <taxon>Mucoromycotina</taxon>
        <taxon>Mucoromycetes</taxon>
        <taxon>Mucorales</taxon>
        <taxon>Mucorineae</taxon>
        <taxon>Rhizopodaceae</taxon>
        <taxon>Rhizopus</taxon>
    </lineage>
</organism>
<dbReference type="AlphaFoldDB" id="A0A9P6YFV3"/>
<feature type="compositionally biased region" description="Gly residues" evidence="1">
    <location>
        <begin position="245"/>
        <end position="255"/>
    </location>
</feature>
<name>A0A9P6YFV3_RHIOR</name>
<protein>
    <recommendedName>
        <fullName evidence="2">Reverse transcriptase domain-containing protein</fullName>
    </recommendedName>
</protein>
<dbReference type="InterPro" id="IPR043128">
    <property type="entry name" value="Rev_trsase/Diguanyl_cyclase"/>
</dbReference>
<feature type="compositionally biased region" description="Basic and acidic residues" evidence="1">
    <location>
        <begin position="628"/>
        <end position="638"/>
    </location>
</feature>
<evidence type="ECO:0000313" key="4">
    <source>
        <dbReference type="Proteomes" id="UP000717996"/>
    </source>
</evidence>
<dbReference type="InterPro" id="IPR000477">
    <property type="entry name" value="RT_dom"/>
</dbReference>
<dbReference type="EMBL" id="JAANIT010000528">
    <property type="protein sequence ID" value="KAG1546817.1"/>
    <property type="molecule type" value="Genomic_DNA"/>
</dbReference>
<dbReference type="Proteomes" id="UP000717996">
    <property type="component" value="Unassembled WGS sequence"/>
</dbReference>
<feature type="compositionally biased region" description="Polar residues" evidence="1">
    <location>
        <begin position="600"/>
        <end position="617"/>
    </location>
</feature>
<dbReference type="Pfam" id="PF00078">
    <property type="entry name" value="RVT_1"/>
    <property type="match status" value="1"/>
</dbReference>
<gene>
    <name evidence="3" type="ORF">G6F51_004644</name>
</gene>
<evidence type="ECO:0000313" key="3">
    <source>
        <dbReference type="EMBL" id="KAG1546817.1"/>
    </source>
</evidence>
<dbReference type="Gene3D" id="3.30.70.270">
    <property type="match status" value="1"/>
</dbReference>
<dbReference type="PANTHER" id="PTHR33050:SF7">
    <property type="entry name" value="RIBONUCLEASE H"/>
    <property type="match status" value="1"/>
</dbReference>
<evidence type="ECO:0000256" key="1">
    <source>
        <dbReference type="SAM" id="MobiDB-lite"/>
    </source>
</evidence>